<keyword evidence="3" id="KW-0068">Autocatalytic cleavage</keyword>
<proteinExistence type="predicted"/>
<keyword evidence="2" id="KW-0378">Hydrolase</keyword>
<feature type="active site" description="Nucleophile" evidence="5">
    <location>
        <position position="171"/>
    </location>
</feature>
<dbReference type="EMBL" id="RZGX01000003">
    <property type="protein sequence ID" value="RUR25413.1"/>
    <property type="molecule type" value="Genomic_DNA"/>
</dbReference>
<reference evidence="8 10" key="1">
    <citation type="submission" date="2018-05" db="EMBL/GenBank/DDBJ databases">
        <title>Legionella qingyii sp.nov., whole genome shotgun sequence.</title>
        <authorList>
            <person name="Wu H."/>
            <person name="Zhu Q."/>
            <person name="Hu C."/>
        </authorList>
    </citation>
    <scope>NUCLEOTIDE SEQUENCE [LARGE SCALE GENOMIC DNA]</scope>
    <source>
        <strain evidence="8 10">HEB18</strain>
    </source>
</reference>
<accession>A0A317U1R0</accession>
<evidence type="ECO:0000256" key="3">
    <source>
        <dbReference type="ARBA" id="ARBA00022813"/>
    </source>
</evidence>
<evidence type="ECO:0000256" key="2">
    <source>
        <dbReference type="ARBA" id="ARBA00022801"/>
    </source>
</evidence>
<dbReference type="GO" id="GO:0008233">
    <property type="term" value="F:peptidase activity"/>
    <property type="evidence" value="ECO:0007669"/>
    <property type="project" value="UniProtKB-KW"/>
</dbReference>
<dbReference type="OrthoDB" id="9780217at2"/>
<dbReference type="EMBL" id="QHJG01000021">
    <property type="protein sequence ID" value="PWY55165.1"/>
    <property type="molecule type" value="Genomic_DNA"/>
</dbReference>
<evidence type="ECO:0000256" key="4">
    <source>
        <dbReference type="ARBA" id="ARBA00069124"/>
    </source>
</evidence>
<dbReference type="Pfam" id="PF01112">
    <property type="entry name" value="Asparaginase_2"/>
    <property type="match status" value="1"/>
</dbReference>
<name>A0A317U1R0_9GAMM</name>
<evidence type="ECO:0000256" key="6">
    <source>
        <dbReference type="PIRSR" id="PIRSR600246-2"/>
    </source>
</evidence>
<organism evidence="8 10">
    <name type="scientific">Legionella qingyii</name>
    <dbReference type="NCBI Taxonomy" id="2184757"/>
    <lineage>
        <taxon>Bacteria</taxon>
        <taxon>Pseudomonadati</taxon>
        <taxon>Pseudomonadota</taxon>
        <taxon>Gammaproteobacteria</taxon>
        <taxon>Legionellales</taxon>
        <taxon>Legionellaceae</taxon>
        <taxon>Legionella</taxon>
    </lineage>
</organism>
<dbReference type="Proteomes" id="UP000247152">
    <property type="component" value="Unassembled WGS sequence"/>
</dbReference>
<dbReference type="InterPro" id="IPR029055">
    <property type="entry name" value="Ntn_hydrolases_N"/>
</dbReference>
<dbReference type="GO" id="GO:0016811">
    <property type="term" value="F:hydrolase activity, acting on carbon-nitrogen (but not peptide) bonds, in linear amides"/>
    <property type="evidence" value="ECO:0007669"/>
    <property type="project" value="UniProtKB-ARBA"/>
</dbReference>
<evidence type="ECO:0000313" key="8">
    <source>
        <dbReference type="EMBL" id="PWY55165.1"/>
    </source>
</evidence>
<dbReference type="PANTHER" id="PTHR10188">
    <property type="entry name" value="L-ASPARAGINASE"/>
    <property type="match status" value="1"/>
</dbReference>
<dbReference type="GO" id="GO:0006508">
    <property type="term" value="P:proteolysis"/>
    <property type="evidence" value="ECO:0007669"/>
    <property type="project" value="UniProtKB-KW"/>
</dbReference>
<keyword evidence="1" id="KW-0645">Protease</keyword>
<dbReference type="RefSeq" id="WP_110143155.1">
    <property type="nucleotide sequence ID" value="NZ_QHJG01000021.1"/>
</dbReference>
<reference evidence="9 11" key="2">
    <citation type="submission" date="2018-12" db="EMBL/GenBank/DDBJ databases">
        <title>Legionella sp,whole genome shotgun sequence.</title>
        <authorList>
            <person name="Wu H."/>
        </authorList>
    </citation>
    <scope>NUCLEOTIDE SEQUENCE [LARGE SCALE GENOMIC DNA]</scope>
    <source>
        <strain evidence="9">Km489</strain>
        <strain evidence="11">km489</strain>
    </source>
</reference>
<dbReference type="CDD" id="cd04701">
    <property type="entry name" value="Asparaginase_2"/>
    <property type="match status" value="1"/>
</dbReference>
<evidence type="ECO:0000256" key="5">
    <source>
        <dbReference type="PIRSR" id="PIRSR600246-1"/>
    </source>
</evidence>
<evidence type="ECO:0000256" key="7">
    <source>
        <dbReference type="PIRSR" id="PIRSR600246-3"/>
    </source>
</evidence>
<comment type="caution">
    <text evidence="8">The sequence shown here is derived from an EMBL/GenBank/DDBJ whole genome shotgun (WGS) entry which is preliminary data.</text>
</comment>
<keyword evidence="11" id="KW-1185">Reference proteome</keyword>
<dbReference type="SUPFAM" id="SSF56235">
    <property type="entry name" value="N-terminal nucleophile aminohydrolases (Ntn hydrolases)"/>
    <property type="match status" value="1"/>
</dbReference>
<feature type="binding site" evidence="6">
    <location>
        <begin position="222"/>
        <end position="225"/>
    </location>
    <ligand>
        <name>substrate</name>
    </ligand>
</feature>
<feature type="binding site" evidence="6">
    <location>
        <begin position="199"/>
        <end position="202"/>
    </location>
    <ligand>
        <name>substrate</name>
    </ligand>
</feature>
<evidence type="ECO:0000256" key="1">
    <source>
        <dbReference type="ARBA" id="ARBA00022670"/>
    </source>
</evidence>
<protein>
    <recommendedName>
        <fullName evidence="4">Isoaspartyl peptidase</fullName>
    </recommendedName>
</protein>
<evidence type="ECO:0000313" key="9">
    <source>
        <dbReference type="EMBL" id="RUR25413.1"/>
    </source>
</evidence>
<dbReference type="FunFam" id="3.60.20.30:FF:000001">
    <property type="entry name" value="Isoaspartyl peptidase/L-asparaginase"/>
    <property type="match status" value="1"/>
</dbReference>
<dbReference type="Gene3D" id="3.60.20.30">
    <property type="entry name" value="(Glycosyl)asparaginase"/>
    <property type="match status" value="1"/>
</dbReference>
<dbReference type="InterPro" id="IPR000246">
    <property type="entry name" value="Peptidase_T2"/>
</dbReference>
<evidence type="ECO:0000313" key="11">
    <source>
        <dbReference type="Proteomes" id="UP000287374"/>
    </source>
</evidence>
<dbReference type="Proteomes" id="UP000287374">
    <property type="component" value="Unassembled WGS sequence"/>
</dbReference>
<feature type="site" description="Cleavage; by autolysis" evidence="7">
    <location>
        <begin position="170"/>
        <end position="171"/>
    </location>
</feature>
<dbReference type="PANTHER" id="PTHR10188:SF6">
    <property type="entry name" value="N(4)-(BETA-N-ACETYLGLUCOSAMINYL)-L-ASPARAGINASE"/>
    <property type="match status" value="1"/>
</dbReference>
<dbReference type="AlphaFoldDB" id="A0A317U1R0"/>
<evidence type="ECO:0000313" key="10">
    <source>
        <dbReference type="Proteomes" id="UP000247152"/>
    </source>
</evidence>
<sequence>MNKIAIAVHGGASENYSFLQEHQQEFEQGLANATEKGYAVLDKGGAALDAVEEAVGILEDNPLFNAGRGSALNARGEVEMDASLMDGKDLQAGAVSMVRTVKNPIRLARLVMEKTRHVFLSGYGALELAKKYGMEFEAESYFITPYQYEVYQKLNKIETMEEIQKKKMKGTVGAVALDLQGNLAAGTSTGGISNCLPGRIGDSCVIGAGCYANNTTCAVSGTGEGEYLIRGVVGHTISMMMEFDMPLQEACDYVIHERNKKLNGEMGIIALNQTGDFGISFNTEIMKRAWKSSSQEIQIKLFD</sequence>
<gene>
    <name evidence="8" type="ORF">DGG96_13370</name>
    <name evidence="9" type="ORF">ELY20_02860</name>
</gene>